<evidence type="ECO:0000313" key="1">
    <source>
        <dbReference type="EMBL" id="MPL99042.1"/>
    </source>
</evidence>
<proteinExistence type="predicted"/>
<dbReference type="PROSITE" id="PS51257">
    <property type="entry name" value="PROKAR_LIPOPROTEIN"/>
    <property type="match status" value="1"/>
</dbReference>
<gene>
    <name evidence="1" type="ORF">SDC9_45256</name>
</gene>
<accession>A0A644W905</accession>
<dbReference type="AlphaFoldDB" id="A0A644W905"/>
<protein>
    <submittedName>
        <fullName evidence="1">Uncharacterized protein</fullName>
    </submittedName>
</protein>
<dbReference type="Gene3D" id="2.60.40.2340">
    <property type="match status" value="2"/>
</dbReference>
<organism evidence="1">
    <name type="scientific">bioreactor metagenome</name>
    <dbReference type="NCBI Taxonomy" id="1076179"/>
    <lineage>
        <taxon>unclassified sequences</taxon>
        <taxon>metagenomes</taxon>
        <taxon>ecological metagenomes</taxon>
    </lineage>
</organism>
<dbReference type="EMBL" id="VSSQ01000642">
    <property type="protein sequence ID" value="MPL99042.1"/>
    <property type="molecule type" value="Genomic_DNA"/>
</dbReference>
<comment type="caution">
    <text evidence="1">The sequence shown here is derived from an EMBL/GenBank/DDBJ whole genome shotgun (WGS) entry which is preliminary data.</text>
</comment>
<name>A0A644W905_9ZZZZ</name>
<sequence length="677" mass="75155">MNKRILLWFSLLFFISSCSKPEVEVPQTQKSSAKQLLSFGFTVAENQGLTADVSGVISGDKVTVSLPSGCDLKSLAASFSCSPKATVKVGDVVQTSKISKNDFSGSVVYTVQAEDGSTSAYTVTVTRLQSSAKQLTGFKFEKSKNSSLEYDLVCGINEDTKRITLLFPATVVVRQLAASFTVSEKASVKINTQNLESGVTTYSYASGISVIVTAEDGSNVTYIFDSTEEQAPAINMTLLTDKVKALNYFRRGPNPSYFTIPDIVPVLSTAFAASKPAGSFAFDCGYVGEDRKIYISQPLSPEQKALFPDANSAALFYLGKAFISHYFNFSQMPLWFNNGFACYESGLRPDDSLIGAAINLYGGRIPEMSEINSSDNFRNKGGIYISYLFGEFMSVYFCWPYFDILGVSASEITVAPWRFTDFNTLYAKWLRYVEYRIIKSGNQRLKWQQETGHFKPIYRDADASLNFPYFTDQLESAFNQYKGIFALSYPVKLTFLTMPESIFAYIDGITPDGRITGGTAWPSGLSSTCALQSDHVSLFKNHLRHELAHEFQSLLMKPGISMPAWLNEGFPSFMADGGKMSDAVRQQLKGDAVKALNDATAYFSHKPLYQDIAVYPNPYFNYYLLGQIMYEFIFDKGGYAAVKAVTENPVAGFATIGYSTPEAFMNAYYDYFDKNWR</sequence>
<reference evidence="1" key="1">
    <citation type="submission" date="2019-08" db="EMBL/GenBank/DDBJ databases">
        <authorList>
            <person name="Kucharzyk K."/>
            <person name="Murdoch R.W."/>
            <person name="Higgins S."/>
            <person name="Loffler F."/>
        </authorList>
    </citation>
    <scope>NUCLEOTIDE SEQUENCE</scope>
</reference>